<evidence type="ECO:0000256" key="1">
    <source>
        <dbReference type="ARBA" id="ARBA00022801"/>
    </source>
</evidence>
<dbReference type="NCBIfam" id="TIGR01549">
    <property type="entry name" value="HAD-SF-IA-v1"/>
    <property type="match status" value="1"/>
</dbReference>
<dbReference type="SUPFAM" id="SSF56784">
    <property type="entry name" value="HAD-like"/>
    <property type="match status" value="1"/>
</dbReference>
<reference evidence="3 4" key="1">
    <citation type="journal article" date="2003" name="Int. J. Syst. Evol. Microbiol.">
        <title>Bacillus nealsonii sp. nov., isolated from a spacecraft-assembly facility, whose spores are gamma-radiation resistant.</title>
        <authorList>
            <person name="Venkateswaran K."/>
            <person name="Kempf M."/>
            <person name="Chen F."/>
            <person name="Satomi M."/>
            <person name="Nicholson W."/>
            <person name="Kern R."/>
        </authorList>
    </citation>
    <scope>NUCLEOTIDE SEQUENCE [LARGE SCALE GENOMIC DNA]</scope>
    <source>
        <strain evidence="3 4">FO-92</strain>
    </source>
</reference>
<dbReference type="AlphaFoldDB" id="A0A2N0Z0B0"/>
<dbReference type="Gene3D" id="1.10.150.240">
    <property type="entry name" value="Putative phosphatase, domain 2"/>
    <property type="match status" value="1"/>
</dbReference>
<dbReference type="InterPro" id="IPR023198">
    <property type="entry name" value="PGP-like_dom2"/>
</dbReference>
<proteinExistence type="predicted"/>
<evidence type="ECO:0000313" key="3">
    <source>
        <dbReference type="EMBL" id="PKG22944.1"/>
    </source>
</evidence>
<dbReference type="Proteomes" id="UP000233375">
    <property type="component" value="Unassembled WGS sequence"/>
</dbReference>
<dbReference type="Gene3D" id="3.40.50.1000">
    <property type="entry name" value="HAD superfamily/HAD-like"/>
    <property type="match status" value="1"/>
</dbReference>
<dbReference type="EMBL" id="PISE01000031">
    <property type="protein sequence ID" value="PKG22944.1"/>
    <property type="molecule type" value="Genomic_DNA"/>
</dbReference>
<dbReference type="PANTHER" id="PTHR43434">
    <property type="entry name" value="PHOSPHOGLYCOLATE PHOSPHATASE"/>
    <property type="match status" value="1"/>
</dbReference>
<protein>
    <submittedName>
        <fullName evidence="3">HAD family hydrolase</fullName>
    </submittedName>
</protein>
<dbReference type="InterPro" id="IPR041492">
    <property type="entry name" value="HAD_2"/>
</dbReference>
<evidence type="ECO:0000256" key="2">
    <source>
        <dbReference type="ARBA" id="ARBA00022842"/>
    </source>
</evidence>
<gene>
    <name evidence="3" type="ORF">CWS01_14810</name>
</gene>
<accession>A0A2N0Z0B0</accession>
<dbReference type="GO" id="GO:0008967">
    <property type="term" value="F:phosphoglycolate phosphatase activity"/>
    <property type="evidence" value="ECO:0007669"/>
    <property type="project" value="TreeGrafter"/>
</dbReference>
<name>A0A2N0Z0B0_9BACI</name>
<comment type="caution">
    <text evidence="3">The sequence shown here is derived from an EMBL/GenBank/DDBJ whole genome shotgun (WGS) entry which is preliminary data.</text>
</comment>
<dbReference type="OrthoDB" id="9792518at2"/>
<dbReference type="SFLD" id="SFLDG01129">
    <property type="entry name" value="C1.5:_HAD__Beta-PGM__Phosphata"/>
    <property type="match status" value="1"/>
</dbReference>
<dbReference type="GO" id="GO:0006281">
    <property type="term" value="P:DNA repair"/>
    <property type="evidence" value="ECO:0007669"/>
    <property type="project" value="TreeGrafter"/>
</dbReference>
<dbReference type="InterPro" id="IPR050155">
    <property type="entry name" value="HAD-like_hydrolase_sf"/>
</dbReference>
<keyword evidence="1 3" id="KW-0378">Hydrolase</keyword>
<dbReference type="InterPro" id="IPR006439">
    <property type="entry name" value="HAD-SF_hydro_IA"/>
</dbReference>
<sequence length="206" mass="23745">MDSIIFDLDGTIWDSCDTVALAWNSVLKQNKHINKEVTKKDVQNVMGLQTPEIGKKLFPELDAYTREQLMTTCGAVENKYMEQYGGKLYEYVEDALKQLSKKYKLYIVSNCQDGYIEAFYKYHQLEKYFLDYENPGRTGLSKAENILLIMKRNQLLNPVYVGDTIGDGNAAKIAEIPFIYAQYGFGEATEFHHVIENFSQLLELFE</sequence>
<dbReference type="PANTHER" id="PTHR43434:SF1">
    <property type="entry name" value="PHOSPHOGLYCOLATE PHOSPHATASE"/>
    <property type="match status" value="1"/>
</dbReference>
<organism evidence="3 4">
    <name type="scientific">Niallia nealsonii</name>
    <dbReference type="NCBI Taxonomy" id="115979"/>
    <lineage>
        <taxon>Bacteria</taxon>
        <taxon>Bacillati</taxon>
        <taxon>Bacillota</taxon>
        <taxon>Bacilli</taxon>
        <taxon>Bacillales</taxon>
        <taxon>Bacillaceae</taxon>
        <taxon>Niallia</taxon>
    </lineage>
</organism>
<keyword evidence="4" id="KW-1185">Reference proteome</keyword>
<dbReference type="SFLD" id="SFLDS00003">
    <property type="entry name" value="Haloacid_Dehalogenase"/>
    <property type="match status" value="1"/>
</dbReference>
<keyword evidence="2" id="KW-0460">Magnesium</keyword>
<dbReference type="InterPro" id="IPR023214">
    <property type="entry name" value="HAD_sf"/>
</dbReference>
<evidence type="ECO:0000313" key="4">
    <source>
        <dbReference type="Proteomes" id="UP000233375"/>
    </source>
</evidence>
<dbReference type="InterPro" id="IPR036412">
    <property type="entry name" value="HAD-like_sf"/>
</dbReference>
<dbReference type="Pfam" id="PF13419">
    <property type="entry name" value="HAD_2"/>
    <property type="match status" value="1"/>
</dbReference>
<dbReference type="RefSeq" id="WP_101177966.1">
    <property type="nucleotide sequence ID" value="NZ_PISE01000031.1"/>
</dbReference>